<evidence type="ECO:0000313" key="2">
    <source>
        <dbReference type="Proteomes" id="UP001138751"/>
    </source>
</evidence>
<accession>A0A9X9X314</accession>
<comment type="caution">
    <text evidence="1">The sequence shown here is derived from an EMBL/GenBank/DDBJ whole genome shotgun (WGS) entry which is preliminary data.</text>
</comment>
<protein>
    <submittedName>
        <fullName evidence="1">Sulfotransferase family protein</fullName>
    </submittedName>
</protein>
<evidence type="ECO:0000313" key="1">
    <source>
        <dbReference type="EMBL" id="MBR0673793.1"/>
    </source>
</evidence>
<dbReference type="EMBL" id="JAAEDM010000089">
    <property type="protein sequence ID" value="MBR0673793.1"/>
    <property type="molecule type" value="Genomic_DNA"/>
</dbReference>
<dbReference type="Gene3D" id="3.40.50.300">
    <property type="entry name" value="P-loop containing nucleotide triphosphate hydrolases"/>
    <property type="match status" value="1"/>
</dbReference>
<keyword evidence="2" id="KW-1185">Reference proteome</keyword>
<dbReference type="InterPro" id="IPR027417">
    <property type="entry name" value="P-loop_NTPase"/>
</dbReference>
<dbReference type="InterPro" id="IPR005331">
    <property type="entry name" value="Sulfotransferase"/>
</dbReference>
<dbReference type="Pfam" id="PF03567">
    <property type="entry name" value="Sulfotransfer_2"/>
    <property type="match status" value="1"/>
</dbReference>
<reference evidence="1" key="2">
    <citation type="journal article" date="2021" name="Syst. Appl. Microbiol.">
        <title>Roseomonas hellenica sp. nov., isolated from roots of wild-growing Alkanna tinctoria.</title>
        <authorList>
            <person name="Rat A."/>
            <person name="Naranjo H.D."/>
            <person name="Lebbe L."/>
            <person name="Cnockaert M."/>
            <person name="Krigas N."/>
            <person name="Grigoriadou K."/>
            <person name="Maloupa E."/>
            <person name="Willems A."/>
        </authorList>
    </citation>
    <scope>NUCLEOTIDE SEQUENCE</scope>
    <source>
        <strain evidence="1">LMG 31231</strain>
    </source>
</reference>
<dbReference type="GO" id="GO:0016020">
    <property type="term" value="C:membrane"/>
    <property type="evidence" value="ECO:0007669"/>
    <property type="project" value="InterPro"/>
</dbReference>
<dbReference type="AlphaFoldDB" id="A0A9X9X314"/>
<name>A0A9X9X314_9PROT</name>
<dbReference type="Proteomes" id="UP001138751">
    <property type="component" value="Unassembled WGS sequence"/>
</dbReference>
<reference evidence="1" key="1">
    <citation type="submission" date="2020-01" db="EMBL/GenBank/DDBJ databases">
        <authorList>
            <person name="Rat A."/>
        </authorList>
    </citation>
    <scope>NUCLEOTIDE SEQUENCE</scope>
    <source>
        <strain evidence="1">LMG 31231</strain>
    </source>
</reference>
<gene>
    <name evidence="1" type="ORF">GXW76_21645</name>
</gene>
<dbReference type="GO" id="GO:0008146">
    <property type="term" value="F:sulfotransferase activity"/>
    <property type="evidence" value="ECO:0007669"/>
    <property type="project" value="InterPro"/>
</dbReference>
<dbReference type="SUPFAM" id="SSF52540">
    <property type="entry name" value="P-loop containing nucleoside triphosphate hydrolases"/>
    <property type="match status" value="1"/>
</dbReference>
<dbReference type="RefSeq" id="WP_211864195.1">
    <property type="nucleotide sequence ID" value="NZ_JAAEDM010000089.1"/>
</dbReference>
<sequence>MIWSPSRNFCFVHVPKTGGTAIEQAYKPHLRFGDVVLAAWRISLDNWYEEHLSLGKHAHASRIAGHMGHERFRHVLSFAILRDPLDRMVSYYRWIRSYQHPGEIERELQVHETFDDFVGPACERLAPQADLVCDPASGMPMVTVLAPYPHIAEAWRLISRRLGIEAPLPVANASRSLRTEVTDRARDIVARRYAHDALLYRQATARWSAEHAPAPARAGA</sequence>
<organism evidence="1 2">
    <name type="scientific">Neoroseomonas soli</name>
    <dbReference type="NCBI Taxonomy" id="1081025"/>
    <lineage>
        <taxon>Bacteria</taxon>
        <taxon>Pseudomonadati</taxon>
        <taxon>Pseudomonadota</taxon>
        <taxon>Alphaproteobacteria</taxon>
        <taxon>Acetobacterales</taxon>
        <taxon>Acetobacteraceae</taxon>
        <taxon>Neoroseomonas</taxon>
    </lineage>
</organism>
<proteinExistence type="predicted"/>